<evidence type="ECO:0000313" key="2">
    <source>
        <dbReference type="EMBL" id="CCD17164.1"/>
    </source>
</evidence>
<reference evidence="3" key="1">
    <citation type="submission" date="2011-07" db="EMBL/GenBank/DDBJ databases">
        <title>Divergent evolution of antigenic variation in African trypanosomes.</title>
        <authorList>
            <person name="Jackson A.P."/>
            <person name="Berry A."/>
            <person name="Allison H.C."/>
            <person name="Burton P."/>
            <person name="Anderson J."/>
            <person name="Aslett M."/>
            <person name="Brown R."/>
            <person name="Corton N."/>
            <person name="Harris D."/>
            <person name="Hauser H."/>
            <person name="Gamble J."/>
            <person name="Gilderthorp R."/>
            <person name="McQuillan J."/>
            <person name="Quail M.A."/>
            <person name="Sanders M."/>
            <person name="Van Tonder A."/>
            <person name="Ginger M.L."/>
            <person name="Donelson J.E."/>
            <person name="Field M.C."/>
            <person name="Barry J.D."/>
            <person name="Berriman M."/>
            <person name="Hertz-Fowler C."/>
        </authorList>
    </citation>
    <scope>NUCLEOTIDE SEQUENCE [LARGE SCALE GENOMIC DNA]</scope>
    <source>
        <strain evidence="3">IL3000</strain>
    </source>
</reference>
<dbReference type="AlphaFoldDB" id="F9WIL6"/>
<evidence type="ECO:0000256" key="1">
    <source>
        <dbReference type="SAM" id="MobiDB-lite"/>
    </source>
</evidence>
<dbReference type="OMA" id="CENTELW"/>
<reference evidence="2 3" key="2">
    <citation type="journal article" date="2012" name="Proc. Natl. Acad. Sci. U.S.A.">
        <title>Antigenic diversity is generated by distinct evolutionary mechanisms in African trypanosome species.</title>
        <authorList>
            <person name="Jackson A.P."/>
            <person name="Berry A."/>
            <person name="Aslett M."/>
            <person name="Allison H.C."/>
            <person name="Burton P."/>
            <person name="Vavrova-Anderson J."/>
            <person name="Brown R."/>
            <person name="Browne H."/>
            <person name="Corton N."/>
            <person name="Hauser H."/>
            <person name="Gamble J."/>
            <person name="Gilderthorp R."/>
            <person name="Marcello L."/>
            <person name="McQuillan J."/>
            <person name="Otto T.D."/>
            <person name="Quail M.A."/>
            <person name="Sanders M.J."/>
            <person name="van Tonder A."/>
            <person name="Ginger M.L."/>
            <person name="Field M.C."/>
            <person name="Barry J.D."/>
            <person name="Hertz-Fowler C."/>
            <person name="Berriman M."/>
        </authorList>
    </citation>
    <scope>NUCLEOTIDE SEQUENCE [LARGE SCALE GENOMIC DNA]</scope>
    <source>
        <strain evidence="2 3">IL3000</strain>
    </source>
</reference>
<accession>F9WIL6</accession>
<feature type="compositionally biased region" description="Low complexity" evidence="1">
    <location>
        <begin position="1"/>
        <end position="18"/>
    </location>
</feature>
<dbReference type="VEuPathDB" id="TriTrypDB:TcIL3000_0_20090"/>
<organism evidence="2 3">
    <name type="scientific">Trypanosoma congolense (strain IL3000)</name>
    <dbReference type="NCBI Taxonomy" id="1068625"/>
    <lineage>
        <taxon>Eukaryota</taxon>
        <taxon>Discoba</taxon>
        <taxon>Euglenozoa</taxon>
        <taxon>Kinetoplastea</taxon>
        <taxon>Metakinetoplastina</taxon>
        <taxon>Trypanosomatida</taxon>
        <taxon>Trypanosomatidae</taxon>
        <taxon>Trypanosoma</taxon>
        <taxon>Nannomonas</taxon>
    </lineage>
</organism>
<name>F9WIL6_TRYCI</name>
<evidence type="ECO:0000313" key="3">
    <source>
        <dbReference type="Proteomes" id="UP000000702"/>
    </source>
</evidence>
<proteinExistence type="predicted"/>
<dbReference type="Proteomes" id="UP000000702">
    <property type="component" value="Unassembled WGS sequence"/>
</dbReference>
<gene>
    <name evidence="2" type="ORF">TCIL3000_0_20090</name>
</gene>
<sequence>MKGSASTTDTSGGKTSGSPLSSNNDPFRQRVRHGGGARAETFGTDLSKCSDDIIGTSEAGAEGQGTAFDNKIRGHSIETTMGCVESWRKLCQAKGSSPTYNAPKDQPLLFGSVDENGREATIKSVPSGIAKSFSPYLPTDDPLPALECLRSVSQNTGSRSSFKYNSKAYASLLPSTLQAHMVINAEGGVNDKSRARGSKCKVDGKKEFTKKPSKLTHDLDQRHFEAKMRQIEDSARRFYRYKQCVTVKSSCDDMMVVCGFDDENAHHPSLDDDLVDRDELKCAESKDGSLLLPSNTAAARERRLKDLRHASQSSRCSAVLRMELKKSAAALESARRHATNLPSVVPRRLSARKYRPGEVRDTVKALGELPEEEVSWDAYTTFPAVQKAMAPEVMELTAGSNDDSTTKVVTDQRAMSLLQSFLFSGRRQPSCSFLSLPICGGNDKSSEERLVAIPGTSIPLSTMEGALDCALNSPSVPVNLDRTAGLPHFQRSPHGRQAPWETKRARVPVSVGYGMSDVARKNLEEIIEEFERGAIEQELRNAEDLKHTRMRLLQLIPERQRLIDKSLAVDNMKPQATVLRNRQRIFRRAAEIDVESQKQACFSFLDLLEECCHNSLDDSTMEAVFNVVVFARGLIQASPSKCTPQDFSTVLNECFTLEHLADKRVIDALEWLGKLFNVSREHLESMLNSLRHRLSKERDYEARFRAIDRAVNEGSMSSEKCLLVKLQRCRFRLLGSPIVNTLISANARAMGRALSSDITAELPEVTISLQAGDEVTYSSCVSARSAEAGNGLSLTPSGKGDAPNYVADFGGEALQIKAEESSVVFVSLLCGTTSIGSGSIPLASCSFLPHKPLSLRLRLLNKRFFVAYLELSMGLAHEKEHRGKHGGK</sequence>
<dbReference type="EMBL" id="CAEQ01002616">
    <property type="protein sequence ID" value="CCD17164.1"/>
    <property type="molecule type" value="Genomic_DNA"/>
</dbReference>
<keyword evidence="3" id="KW-1185">Reference proteome</keyword>
<protein>
    <submittedName>
        <fullName evidence="2">WGS project CAEQ00000000 data, annotated contig 812</fullName>
    </submittedName>
</protein>
<feature type="region of interest" description="Disordered" evidence="1">
    <location>
        <begin position="1"/>
        <end position="43"/>
    </location>
</feature>
<comment type="caution">
    <text evidence="2">The sequence shown here is derived from an EMBL/GenBank/DDBJ whole genome shotgun (WGS) entry which is preliminary data.</text>
</comment>